<comment type="caution">
    <text evidence="6">The sequence shown here is derived from an EMBL/GenBank/DDBJ whole genome shotgun (WGS) entry which is preliminary data.</text>
</comment>
<evidence type="ECO:0000259" key="5">
    <source>
        <dbReference type="PROSITE" id="PS51352"/>
    </source>
</evidence>
<keyword evidence="3" id="KW-1015">Disulfide bond</keyword>
<reference evidence="6 7" key="1">
    <citation type="submission" date="2018-04" db="EMBL/GenBank/DDBJ databases">
        <title>Pedobacter chongqingensis sp. nov., isolated from a rottenly hemp rope.</title>
        <authorList>
            <person name="Cai Y."/>
        </authorList>
    </citation>
    <scope>NUCLEOTIDE SEQUENCE [LARGE SCALE GENOMIC DNA]</scope>
    <source>
        <strain evidence="6 7">FJ4-8</strain>
    </source>
</reference>
<keyword evidence="2" id="KW-0201">Cytochrome c-type biogenesis</keyword>
<dbReference type="InterPro" id="IPR013740">
    <property type="entry name" value="Redoxin"/>
</dbReference>
<gene>
    <name evidence="6" type="ORF">DDR33_06560</name>
</gene>
<evidence type="ECO:0000313" key="6">
    <source>
        <dbReference type="EMBL" id="PWG81488.1"/>
    </source>
</evidence>
<dbReference type="GO" id="GO:0016491">
    <property type="term" value="F:oxidoreductase activity"/>
    <property type="evidence" value="ECO:0007669"/>
    <property type="project" value="InterPro"/>
</dbReference>
<evidence type="ECO:0000256" key="1">
    <source>
        <dbReference type="ARBA" id="ARBA00004196"/>
    </source>
</evidence>
<accession>A0A2U2PJA1</accession>
<dbReference type="PANTHER" id="PTHR42852">
    <property type="entry name" value="THIOL:DISULFIDE INTERCHANGE PROTEIN DSBE"/>
    <property type="match status" value="1"/>
</dbReference>
<dbReference type="AlphaFoldDB" id="A0A2U2PJA1"/>
<evidence type="ECO:0000256" key="2">
    <source>
        <dbReference type="ARBA" id="ARBA00022748"/>
    </source>
</evidence>
<dbReference type="PROSITE" id="PS51352">
    <property type="entry name" value="THIOREDOXIN_2"/>
    <property type="match status" value="1"/>
</dbReference>
<dbReference type="GO" id="GO:0017004">
    <property type="term" value="P:cytochrome complex assembly"/>
    <property type="evidence" value="ECO:0007669"/>
    <property type="project" value="UniProtKB-KW"/>
</dbReference>
<evidence type="ECO:0000313" key="7">
    <source>
        <dbReference type="Proteomes" id="UP000245647"/>
    </source>
</evidence>
<comment type="subcellular location">
    <subcellularLocation>
        <location evidence="1">Cell envelope</location>
    </subcellularLocation>
</comment>
<dbReference type="Proteomes" id="UP000245647">
    <property type="component" value="Unassembled WGS sequence"/>
</dbReference>
<dbReference type="PANTHER" id="PTHR42852:SF6">
    <property type="entry name" value="THIOL:DISULFIDE INTERCHANGE PROTEIN DSBE"/>
    <property type="match status" value="1"/>
</dbReference>
<dbReference type="InterPro" id="IPR050553">
    <property type="entry name" value="Thioredoxin_ResA/DsbE_sf"/>
</dbReference>
<protein>
    <recommendedName>
        <fullName evidence="5">Thioredoxin domain-containing protein</fullName>
    </recommendedName>
</protein>
<dbReference type="InterPro" id="IPR036249">
    <property type="entry name" value="Thioredoxin-like_sf"/>
</dbReference>
<dbReference type="InterPro" id="IPR013766">
    <property type="entry name" value="Thioredoxin_domain"/>
</dbReference>
<name>A0A2U2PJA1_9SPHI</name>
<dbReference type="SUPFAM" id="SSF52833">
    <property type="entry name" value="Thioredoxin-like"/>
    <property type="match status" value="1"/>
</dbReference>
<dbReference type="GO" id="GO:0030313">
    <property type="term" value="C:cell envelope"/>
    <property type="evidence" value="ECO:0007669"/>
    <property type="project" value="UniProtKB-SubCell"/>
</dbReference>
<feature type="domain" description="Thioredoxin" evidence="5">
    <location>
        <begin position="583"/>
        <end position="735"/>
    </location>
</feature>
<dbReference type="EMBL" id="QEAS01000004">
    <property type="protein sequence ID" value="PWG81488.1"/>
    <property type="molecule type" value="Genomic_DNA"/>
</dbReference>
<proteinExistence type="predicted"/>
<sequence length="735" mass="84985">MQKQIITLVALTLFSYFSFAQRKILNPAYEFRNTGVSEISRIEIKKNETRLWVHCTFLPGWWMKFEKQTFIKAGSGEKLFIRSMENGEIDKEIYMPASGDSTFILVFPPLPRGSQTIDYGEGEKTLIYGISLNQKRKAIPQPDSVPASVEEWLNAELEKSKKKTPVDYSSPEFFSRDTARLVGYIKGYDQRAGFSTGIVYASNDLTDEDFPTVISIHEDGRFEANIPMSHPKYTYLVMADRTIPFYLEPGRSLSMVLNWEEFLTADRLRNQRNTFKDIVFGGPLARVNGDLMSAALLPPDYDSFKKLVKTLAPADFKVRQMQYWKEAEEKLKRSLKEKKISPQAEKILSNEVMISNASYMFDYLMDRKYQATVDTGNAILKIRENLDYYDFMKLIPLDDPTLLATSSFGTFINRFEFANPFKGSFRISVITSPDKSFGQYLFTELGLKPTVQDKNFLKLEQEVLKKLGTNLTKEETDKMMKDFEVQSKLFYERYKQHNEGYKTKYLKKPENTSVMLAKKGWAYKDSVLNTDFRLQPGLVYQIAKVRSLEFTFEQVKDKDAARAYLTAFEDGITHPFLLSEAERMFYQAYPSVAKTAYDLPQGKAADVFRKIIEPHKGKTLIVDCWGIFCGPCIASIRHFKESRHKYKNNGSFEFIFITAENESPLNKYDEFVKEQELANTYRLSSDDYLYLRELFKFNGIPKYILVGKDGKILNDDFEMHNFESEVGKFIAQKSN</sequence>
<dbReference type="OrthoDB" id="1120316at2"/>
<keyword evidence="7" id="KW-1185">Reference proteome</keyword>
<dbReference type="RefSeq" id="WP_109414972.1">
    <property type="nucleotide sequence ID" value="NZ_QEAS01000004.1"/>
</dbReference>
<dbReference type="Gene3D" id="3.40.30.10">
    <property type="entry name" value="Glutaredoxin"/>
    <property type="match status" value="1"/>
</dbReference>
<evidence type="ECO:0000256" key="3">
    <source>
        <dbReference type="ARBA" id="ARBA00023157"/>
    </source>
</evidence>
<keyword evidence="4" id="KW-0676">Redox-active center</keyword>
<dbReference type="Pfam" id="PF08534">
    <property type="entry name" value="Redoxin"/>
    <property type="match status" value="1"/>
</dbReference>
<evidence type="ECO:0000256" key="4">
    <source>
        <dbReference type="ARBA" id="ARBA00023284"/>
    </source>
</evidence>
<organism evidence="6 7">
    <name type="scientific">Pararcticibacter amylolyticus</name>
    <dbReference type="NCBI Taxonomy" id="2173175"/>
    <lineage>
        <taxon>Bacteria</taxon>
        <taxon>Pseudomonadati</taxon>
        <taxon>Bacteroidota</taxon>
        <taxon>Sphingobacteriia</taxon>
        <taxon>Sphingobacteriales</taxon>
        <taxon>Sphingobacteriaceae</taxon>
        <taxon>Pararcticibacter</taxon>
    </lineage>
</organism>